<dbReference type="Proteomes" id="UP000007875">
    <property type="component" value="Unassembled WGS sequence"/>
</dbReference>
<dbReference type="GeneTree" id="ENSGT00500000044852"/>
<dbReference type="PROSITE" id="PS50297">
    <property type="entry name" value="ANK_REP_REGION"/>
    <property type="match status" value="1"/>
</dbReference>
<sequence length="346" mass="38267">MGREAAENENHDEIIEGNNIETNFQKDFCVSTKQENCVVSLLRYALPKVAQTPLITACNTGNLPLVQTLVQNGDENVNGHDSEGNTPLMQAAQAGFDSIVCYLLFYLHGEILVDAENNNGFTALMKAALHGKTNCARRLIIAGADVTKRDWGRGLQAHEWASFCGMRETALVIQKIASSCNDKGRQRATGVARAMHWNEEQWIRDTGSVYHLASKAADVHSGLVTSFFEEGPERIIKTAEIPKGENVMTCIENRDKSSDDFLVVEITSPEKQRVTQRCFKSSVGSVDTPGRRKGARTSPTCAVPTVNVIRASPSKEKQKRKSHHRNNKNFLSVPKASSRKKNREAK</sequence>
<evidence type="ECO:0000256" key="4">
    <source>
        <dbReference type="SAM" id="MobiDB-lite"/>
    </source>
</evidence>
<reference evidence="5" key="3">
    <citation type="submission" date="2025-09" db="UniProtKB">
        <authorList>
            <consortium name="Ensembl"/>
        </authorList>
    </citation>
    <scope>IDENTIFICATION</scope>
</reference>
<organism evidence="5 6">
    <name type="scientific">Ciona savignyi</name>
    <name type="common">Pacific transparent sea squirt</name>
    <dbReference type="NCBI Taxonomy" id="51511"/>
    <lineage>
        <taxon>Eukaryota</taxon>
        <taxon>Metazoa</taxon>
        <taxon>Chordata</taxon>
        <taxon>Tunicata</taxon>
        <taxon>Ascidiacea</taxon>
        <taxon>Phlebobranchia</taxon>
        <taxon>Cionidae</taxon>
        <taxon>Ciona</taxon>
    </lineage>
</organism>
<feature type="region of interest" description="Disordered" evidence="4">
    <location>
        <begin position="309"/>
        <end position="346"/>
    </location>
</feature>
<dbReference type="AlphaFoldDB" id="H2YUE5"/>
<dbReference type="HOGENOM" id="CLU_801571_0_0_1"/>
<evidence type="ECO:0000256" key="1">
    <source>
        <dbReference type="ARBA" id="ARBA00022737"/>
    </source>
</evidence>
<dbReference type="SUPFAM" id="SSF48403">
    <property type="entry name" value="Ankyrin repeat"/>
    <property type="match status" value="1"/>
</dbReference>
<dbReference type="Ensembl" id="ENSCSAVT00000009069.1">
    <property type="protein sequence ID" value="ENSCSAVP00000008955.1"/>
    <property type="gene ID" value="ENSCSAVG00000005297.1"/>
</dbReference>
<name>H2YUE5_CIOSA</name>
<dbReference type="Pfam" id="PF00023">
    <property type="entry name" value="Ank"/>
    <property type="match status" value="1"/>
</dbReference>
<dbReference type="eggNOG" id="ENOG502QT8J">
    <property type="taxonomic scope" value="Eukaryota"/>
</dbReference>
<reference evidence="5" key="2">
    <citation type="submission" date="2025-08" db="UniProtKB">
        <authorList>
            <consortium name="Ensembl"/>
        </authorList>
    </citation>
    <scope>IDENTIFICATION</scope>
</reference>
<evidence type="ECO:0000313" key="6">
    <source>
        <dbReference type="Proteomes" id="UP000007875"/>
    </source>
</evidence>
<reference evidence="6" key="1">
    <citation type="submission" date="2003-08" db="EMBL/GenBank/DDBJ databases">
        <authorList>
            <person name="Birren B."/>
            <person name="Nusbaum C."/>
            <person name="Abebe A."/>
            <person name="Abouelleil A."/>
            <person name="Adekoya E."/>
            <person name="Ait-zahra M."/>
            <person name="Allen N."/>
            <person name="Allen T."/>
            <person name="An P."/>
            <person name="Anderson M."/>
            <person name="Anderson S."/>
            <person name="Arachchi H."/>
            <person name="Armbruster J."/>
            <person name="Bachantsang P."/>
            <person name="Baldwin J."/>
            <person name="Barry A."/>
            <person name="Bayul T."/>
            <person name="Blitshsteyn B."/>
            <person name="Bloom T."/>
            <person name="Blye J."/>
            <person name="Boguslavskiy L."/>
            <person name="Borowsky M."/>
            <person name="Boukhgalter B."/>
            <person name="Brunache A."/>
            <person name="Butler J."/>
            <person name="Calixte N."/>
            <person name="Calvo S."/>
            <person name="Camarata J."/>
            <person name="Campo K."/>
            <person name="Chang J."/>
            <person name="Cheshatsang Y."/>
            <person name="Citroen M."/>
            <person name="Collymore A."/>
            <person name="Considine T."/>
            <person name="Cook A."/>
            <person name="Cooke P."/>
            <person name="Corum B."/>
            <person name="Cuomo C."/>
            <person name="David R."/>
            <person name="Dawoe T."/>
            <person name="Degray S."/>
            <person name="Dodge S."/>
            <person name="Dooley K."/>
            <person name="Dorje P."/>
            <person name="Dorjee K."/>
            <person name="Dorris L."/>
            <person name="Duffey N."/>
            <person name="Dupes A."/>
            <person name="Elkins T."/>
            <person name="Engels R."/>
            <person name="Erickson J."/>
            <person name="Farina A."/>
            <person name="Faro S."/>
            <person name="Ferreira P."/>
            <person name="Fischer H."/>
            <person name="Fitzgerald M."/>
            <person name="Foley K."/>
            <person name="Gage D."/>
            <person name="Galagan J."/>
            <person name="Gearin G."/>
            <person name="Gnerre S."/>
            <person name="Gnirke A."/>
            <person name="Goyette A."/>
            <person name="Graham J."/>
            <person name="Grandbois E."/>
            <person name="Gyaltsen K."/>
            <person name="Hafez N."/>
            <person name="Hagopian D."/>
            <person name="Hagos B."/>
            <person name="Hall J."/>
            <person name="Hatcher B."/>
            <person name="Heller A."/>
            <person name="Higgins H."/>
            <person name="Honan T."/>
            <person name="Horn A."/>
            <person name="Houde N."/>
            <person name="Hughes L."/>
            <person name="Hulme W."/>
            <person name="Husby E."/>
            <person name="Iliev I."/>
            <person name="Jaffe D."/>
            <person name="Jones C."/>
            <person name="Kamal M."/>
            <person name="Kamat A."/>
            <person name="Kamvysselis M."/>
            <person name="Karlsson E."/>
            <person name="Kells C."/>
            <person name="Kieu A."/>
            <person name="Kisner P."/>
            <person name="Kodira C."/>
            <person name="Kulbokas E."/>
            <person name="Labutti K."/>
            <person name="Lama D."/>
            <person name="Landers T."/>
            <person name="Leger J."/>
            <person name="Levine S."/>
            <person name="Lewis D."/>
            <person name="Lewis T."/>
            <person name="Lindblad-toh K."/>
            <person name="Liu X."/>
            <person name="Lokyitsang T."/>
            <person name="Lokyitsang Y."/>
            <person name="Lucien O."/>
            <person name="Lui A."/>
            <person name="Ma L.J."/>
            <person name="Mabbitt R."/>
            <person name="Macdonald J."/>
            <person name="Maclean C."/>
            <person name="Major J."/>
            <person name="Manning J."/>
            <person name="Marabella R."/>
            <person name="Maru K."/>
            <person name="Matthews C."/>
            <person name="Mauceli E."/>
            <person name="Mccarthy M."/>
            <person name="Mcdonough S."/>
            <person name="Mcghee T."/>
            <person name="Meldrim J."/>
            <person name="Meneus L."/>
            <person name="Mesirov J."/>
            <person name="Mihalev A."/>
            <person name="Mihova T."/>
            <person name="Mikkelsen T."/>
            <person name="Mlenga V."/>
            <person name="Moru K."/>
            <person name="Mozes J."/>
            <person name="Mulrain L."/>
            <person name="Munson G."/>
            <person name="Naylor J."/>
            <person name="Newes C."/>
            <person name="Nguyen C."/>
            <person name="Nguyen N."/>
            <person name="Nguyen T."/>
            <person name="Nicol R."/>
            <person name="Nielsen C."/>
            <person name="Nizzari M."/>
            <person name="Norbu C."/>
            <person name="Norbu N."/>
            <person name="O'donnell P."/>
            <person name="Okoawo O."/>
            <person name="O'leary S."/>
            <person name="Omotosho B."/>
            <person name="O'neill K."/>
            <person name="Osman S."/>
            <person name="Parker S."/>
            <person name="Perrin D."/>
            <person name="Phunkhang P."/>
            <person name="Piqani B."/>
            <person name="Purcell S."/>
            <person name="Rachupka T."/>
            <person name="Ramasamy U."/>
            <person name="Rameau R."/>
            <person name="Ray V."/>
            <person name="Raymond C."/>
            <person name="Retta R."/>
            <person name="Richardson S."/>
            <person name="Rise C."/>
            <person name="Rodriguez J."/>
            <person name="Rogers J."/>
            <person name="Rogov P."/>
            <person name="Rutman M."/>
            <person name="Schupbach R."/>
            <person name="Seaman C."/>
            <person name="Settipalli S."/>
            <person name="Sharpe T."/>
            <person name="Sheridan J."/>
            <person name="Sherpa N."/>
            <person name="Shi J."/>
            <person name="Smirnov S."/>
            <person name="Smith C."/>
            <person name="Sougnez C."/>
            <person name="Spencer B."/>
            <person name="Stalker J."/>
            <person name="Stange-thomann N."/>
            <person name="Stavropoulos S."/>
            <person name="Stetson K."/>
            <person name="Stone C."/>
            <person name="Stone S."/>
            <person name="Stubbs M."/>
            <person name="Talamas J."/>
            <person name="Tchuinga P."/>
            <person name="Tenzing P."/>
            <person name="Tesfaye S."/>
            <person name="Theodore J."/>
            <person name="Thoulutsang Y."/>
            <person name="Topham K."/>
            <person name="Towey S."/>
            <person name="Tsamla T."/>
            <person name="Tsomo N."/>
            <person name="Vallee D."/>
            <person name="Vassiliev H."/>
            <person name="Venkataraman V."/>
            <person name="Vinson J."/>
            <person name="Vo A."/>
            <person name="Wade C."/>
            <person name="Wang S."/>
            <person name="Wangchuk T."/>
            <person name="Wangdi T."/>
            <person name="Whittaker C."/>
            <person name="Wilkinson J."/>
            <person name="Wu Y."/>
            <person name="Wyman D."/>
            <person name="Yadav S."/>
            <person name="Yang S."/>
            <person name="Yang X."/>
            <person name="Yeager S."/>
            <person name="Yee E."/>
            <person name="Young G."/>
            <person name="Zainoun J."/>
            <person name="Zembeck L."/>
            <person name="Zimmer A."/>
            <person name="Zody M."/>
            <person name="Lander E."/>
        </authorList>
    </citation>
    <scope>NUCLEOTIDE SEQUENCE [LARGE SCALE GENOMIC DNA]</scope>
</reference>
<dbReference type="Pfam" id="PF12796">
    <property type="entry name" value="Ank_2"/>
    <property type="match status" value="1"/>
</dbReference>
<proteinExistence type="predicted"/>
<dbReference type="PROSITE" id="PS50088">
    <property type="entry name" value="ANK_REPEAT"/>
    <property type="match status" value="1"/>
</dbReference>
<accession>H2YUE5</accession>
<dbReference type="InParanoid" id="H2YUE5"/>
<dbReference type="InterPro" id="IPR002110">
    <property type="entry name" value="Ankyrin_rpt"/>
</dbReference>
<keyword evidence="1" id="KW-0677">Repeat</keyword>
<dbReference type="Gene3D" id="1.25.40.20">
    <property type="entry name" value="Ankyrin repeat-containing domain"/>
    <property type="match status" value="1"/>
</dbReference>
<dbReference type="PANTHER" id="PTHR24173">
    <property type="entry name" value="ANKYRIN REPEAT CONTAINING"/>
    <property type="match status" value="1"/>
</dbReference>
<dbReference type="PANTHER" id="PTHR24173:SF40">
    <property type="entry name" value="AGAP006757-PA"/>
    <property type="match status" value="1"/>
</dbReference>
<dbReference type="InterPro" id="IPR036770">
    <property type="entry name" value="Ankyrin_rpt-contain_sf"/>
</dbReference>
<keyword evidence="6" id="KW-1185">Reference proteome</keyword>
<dbReference type="STRING" id="51511.ENSCSAVP00000008955"/>
<feature type="repeat" description="ANK" evidence="3">
    <location>
        <begin position="119"/>
        <end position="151"/>
    </location>
</feature>
<feature type="compositionally biased region" description="Basic residues" evidence="4">
    <location>
        <begin position="337"/>
        <end position="346"/>
    </location>
</feature>
<protein>
    <submittedName>
        <fullName evidence="5">Uncharacterized protein</fullName>
    </submittedName>
</protein>
<feature type="compositionally biased region" description="Basic residues" evidence="4">
    <location>
        <begin position="317"/>
        <end position="327"/>
    </location>
</feature>
<evidence type="ECO:0000313" key="5">
    <source>
        <dbReference type="Ensembl" id="ENSCSAVP00000008955.1"/>
    </source>
</evidence>
<dbReference type="SMART" id="SM00248">
    <property type="entry name" value="ANK"/>
    <property type="match status" value="3"/>
</dbReference>
<keyword evidence="2 3" id="KW-0040">ANK repeat</keyword>
<evidence type="ECO:0000256" key="2">
    <source>
        <dbReference type="ARBA" id="ARBA00023043"/>
    </source>
</evidence>
<evidence type="ECO:0000256" key="3">
    <source>
        <dbReference type="PROSITE-ProRule" id="PRU00023"/>
    </source>
</evidence>